<dbReference type="Pfam" id="PF00534">
    <property type="entry name" value="Glycos_transf_1"/>
    <property type="match status" value="1"/>
</dbReference>
<comment type="caution">
    <text evidence="2">The sequence shown here is derived from an EMBL/GenBank/DDBJ whole genome shotgun (WGS) entry which is preliminary data.</text>
</comment>
<organism evidence="2 3">
    <name type="scientific">Sphingomonas paucimobilis</name>
    <name type="common">Pseudomonas paucimobilis</name>
    <dbReference type="NCBI Taxonomy" id="13689"/>
    <lineage>
        <taxon>Bacteria</taxon>
        <taxon>Pseudomonadati</taxon>
        <taxon>Pseudomonadota</taxon>
        <taxon>Alphaproteobacteria</taxon>
        <taxon>Sphingomonadales</taxon>
        <taxon>Sphingomonadaceae</taxon>
        <taxon>Sphingomonas</taxon>
    </lineage>
</organism>
<proteinExistence type="predicted"/>
<dbReference type="Proteomes" id="UP000550136">
    <property type="component" value="Unassembled WGS sequence"/>
</dbReference>
<protein>
    <submittedName>
        <fullName evidence="2">Glycosyltransferase family 4 protein</fullName>
    </submittedName>
</protein>
<dbReference type="PANTHER" id="PTHR12526">
    <property type="entry name" value="GLYCOSYLTRANSFERASE"/>
    <property type="match status" value="1"/>
</dbReference>
<dbReference type="InterPro" id="IPR001296">
    <property type="entry name" value="Glyco_trans_1"/>
</dbReference>
<feature type="domain" description="Glycosyl transferase family 1" evidence="1">
    <location>
        <begin position="38"/>
        <end position="194"/>
    </location>
</feature>
<reference evidence="2 3" key="1">
    <citation type="submission" date="2020-05" db="EMBL/GenBank/DDBJ databases">
        <title>Draft Genome Sequences of Sphingomonas sp. Isolated from the International Space Station.</title>
        <authorList>
            <person name="Bijlani S."/>
            <person name="Singh N.K."/>
            <person name="Mason C.E."/>
            <person name="Wang C.C."/>
            <person name="Venkateswaran K."/>
        </authorList>
    </citation>
    <scope>NUCLEOTIDE SEQUENCE [LARGE SCALE GENOMIC DNA]</scope>
    <source>
        <strain evidence="2 3">FKI-L5-BR-P1</strain>
    </source>
</reference>
<keyword evidence="2" id="KW-0808">Transferase</keyword>
<dbReference type="AlphaFoldDB" id="A0A7Y2KQR6"/>
<name>A0A7Y2KQR6_SPHPI</name>
<accession>A0A7Y2KQR6</accession>
<dbReference type="Gene3D" id="3.40.50.2000">
    <property type="entry name" value="Glycogen Phosphorylase B"/>
    <property type="match status" value="1"/>
</dbReference>
<dbReference type="SUPFAM" id="SSF53756">
    <property type="entry name" value="UDP-Glycosyltransferase/glycogen phosphorylase"/>
    <property type="match status" value="1"/>
</dbReference>
<gene>
    <name evidence="2" type="ORF">HKX06_07220</name>
</gene>
<dbReference type="CDD" id="cd03801">
    <property type="entry name" value="GT4_PimA-like"/>
    <property type="match status" value="1"/>
</dbReference>
<sequence>MNINRISIVYNSLDLAAADNIIKRIENGTLHNKHPNMLFSDKNRPLLICSARLTQLCRFDILLEAAALMSTRGRKVNILLIGDGPQRQFLQEMAEKLGLDVYFYGSCYDEAVIGQIIYWSDLTVSPGKIGLTAIHSLMYGTPVITHGDMEWQMPEAEAINPGCSGDFFVRNDAESLADAISGWLDANPERDKIRSCCRSIIAEKWNPSVQVKIIEDVLRRVLKIDG</sequence>
<evidence type="ECO:0000313" key="3">
    <source>
        <dbReference type="Proteomes" id="UP000550136"/>
    </source>
</evidence>
<dbReference type="GO" id="GO:0016757">
    <property type="term" value="F:glycosyltransferase activity"/>
    <property type="evidence" value="ECO:0007669"/>
    <property type="project" value="InterPro"/>
</dbReference>
<evidence type="ECO:0000259" key="1">
    <source>
        <dbReference type="Pfam" id="PF00534"/>
    </source>
</evidence>
<dbReference type="RefSeq" id="WP_170170801.1">
    <property type="nucleotide sequence ID" value="NZ_JABEOU010000024.1"/>
</dbReference>
<evidence type="ECO:0000313" key="2">
    <source>
        <dbReference type="EMBL" id="NNG57166.1"/>
    </source>
</evidence>
<dbReference type="EMBL" id="JABEOU010000024">
    <property type="protein sequence ID" value="NNG57166.1"/>
    <property type="molecule type" value="Genomic_DNA"/>
</dbReference>